<evidence type="ECO:0000256" key="8">
    <source>
        <dbReference type="SAM" id="SignalP"/>
    </source>
</evidence>
<dbReference type="PANTHER" id="PTHR34992">
    <property type="entry name" value="HYPHAL ANASTAMOSIS-7 PROTEIN"/>
    <property type="match status" value="1"/>
</dbReference>
<feature type="domain" description="Copper acquisition factor BIM1-like" evidence="9">
    <location>
        <begin position="20"/>
        <end position="155"/>
    </location>
</feature>
<keyword evidence="5" id="KW-0472">Membrane</keyword>
<comment type="subcellular location">
    <subcellularLocation>
        <location evidence="1">Cell membrane</location>
        <topology evidence="1">Lipid-anchor</topology>
        <topology evidence="1">GPI-anchor</topology>
    </subcellularLocation>
</comment>
<evidence type="ECO:0000256" key="6">
    <source>
        <dbReference type="ARBA" id="ARBA00023180"/>
    </source>
</evidence>
<keyword evidence="4 8" id="KW-0732">Signal</keyword>
<dbReference type="PANTHER" id="PTHR34992:SF1">
    <property type="entry name" value="COPPER ACQUISITION FACTOR BIM1-LIKE DOMAIN-CONTAINING PROTEIN"/>
    <property type="match status" value="1"/>
</dbReference>
<keyword evidence="3" id="KW-0336">GPI-anchor</keyword>
<evidence type="ECO:0000256" key="4">
    <source>
        <dbReference type="ARBA" id="ARBA00022729"/>
    </source>
</evidence>
<gene>
    <name evidence="10" type="ORF">QBC33DRAFT_500201</name>
</gene>
<evidence type="ECO:0000256" key="5">
    <source>
        <dbReference type="ARBA" id="ARBA00023136"/>
    </source>
</evidence>
<sequence>MHPPSLSTILFLGAVTLSKAHFVLQIPTSLGFDDDAETESPCGGFDPQKRNNVTLWPVGGSAVGLLTTHSEATWDFKAAFLSDLETWVPLTGVLHQTGVGSFCEPVVPGDESWVGEEAVLQVVQHGHDGDLYQCAAIKFVEGWPTSTPAGCVNDSRIDLSWL</sequence>
<dbReference type="CDD" id="cd21176">
    <property type="entry name" value="LPMO_auxiliary-like"/>
    <property type="match status" value="1"/>
</dbReference>
<dbReference type="InterPro" id="IPR046530">
    <property type="entry name" value="BIM1-like_dom"/>
</dbReference>
<organism evidence="10 11">
    <name type="scientific">Phialemonium atrogriseum</name>
    <dbReference type="NCBI Taxonomy" id="1093897"/>
    <lineage>
        <taxon>Eukaryota</taxon>
        <taxon>Fungi</taxon>
        <taxon>Dikarya</taxon>
        <taxon>Ascomycota</taxon>
        <taxon>Pezizomycotina</taxon>
        <taxon>Sordariomycetes</taxon>
        <taxon>Sordariomycetidae</taxon>
        <taxon>Cephalothecales</taxon>
        <taxon>Cephalothecaceae</taxon>
        <taxon>Phialemonium</taxon>
    </lineage>
</organism>
<keyword evidence="6" id="KW-0325">Glycoprotein</keyword>
<evidence type="ECO:0000259" key="9">
    <source>
        <dbReference type="Pfam" id="PF20238"/>
    </source>
</evidence>
<keyword evidence="11" id="KW-1185">Reference proteome</keyword>
<feature type="signal peptide" evidence="8">
    <location>
        <begin position="1"/>
        <end position="20"/>
    </location>
</feature>
<dbReference type="GO" id="GO:0098552">
    <property type="term" value="C:side of membrane"/>
    <property type="evidence" value="ECO:0007669"/>
    <property type="project" value="UniProtKB-KW"/>
</dbReference>
<dbReference type="RefSeq" id="XP_060279260.1">
    <property type="nucleotide sequence ID" value="XM_060425664.1"/>
</dbReference>
<protein>
    <recommendedName>
        <fullName evidence="9">Copper acquisition factor BIM1-like domain-containing protein</fullName>
    </recommendedName>
</protein>
<comment type="caution">
    <text evidence="10">The sequence shown here is derived from an EMBL/GenBank/DDBJ whole genome shotgun (WGS) entry which is preliminary data.</text>
</comment>
<evidence type="ECO:0000256" key="2">
    <source>
        <dbReference type="ARBA" id="ARBA00022475"/>
    </source>
</evidence>
<dbReference type="GeneID" id="85308851"/>
<dbReference type="Proteomes" id="UP001244011">
    <property type="component" value="Unassembled WGS sequence"/>
</dbReference>
<dbReference type="GO" id="GO:0005886">
    <property type="term" value="C:plasma membrane"/>
    <property type="evidence" value="ECO:0007669"/>
    <property type="project" value="UniProtKB-SubCell"/>
</dbReference>
<dbReference type="AlphaFoldDB" id="A0AAJ0FDB4"/>
<proteinExistence type="predicted"/>
<dbReference type="InterPro" id="IPR046936">
    <property type="entry name" value="BIM1-like"/>
</dbReference>
<feature type="chain" id="PRO_5042514581" description="Copper acquisition factor BIM1-like domain-containing protein" evidence="8">
    <location>
        <begin position="21"/>
        <end position="162"/>
    </location>
</feature>
<dbReference type="EMBL" id="MU839031">
    <property type="protein sequence ID" value="KAK1763047.1"/>
    <property type="molecule type" value="Genomic_DNA"/>
</dbReference>
<name>A0AAJ0FDB4_9PEZI</name>
<dbReference type="Pfam" id="PF20238">
    <property type="entry name" value="BIM1-like_dom"/>
    <property type="match status" value="1"/>
</dbReference>
<evidence type="ECO:0000256" key="1">
    <source>
        <dbReference type="ARBA" id="ARBA00004609"/>
    </source>
</evidence>
<evidence type="ECO:0000256" key="7">
    <source>
        <dbReference type="ARBA" id="ARBA00023288"/>
    </source>
</evidence>
<keyword evidence="7" id="KW-0449">Lipoprotein</keyword>
<keyword evidence="2" id="KW-1003">Cell membrane</keyword>
<reference evidence="10" key="1">
    <citation type="submission" date="2023-06" db="EMBL/GenBank/DDBJ databases">
        <title>Genome-scale phylogeny and comparative genomics of the fungal order Sordariales.</title>
        <authorList>
            <consortium name="Lawrence Berkeley National Laboratory"/>
            <person name="Hensen N."/>
            <person name="Bonometti L."/>
            <person name="Westerberg I."/>
            <person name="Brannstrom I.O."/>
            <person name="Guillou S."/>
            <person name="Cros-Aarteil S."/>
            <person name="Calhoun S."/>
            <person name="Haridas S."/>
            <person name="Kuo A."/>
            <person name="Mondo S."/>
            <person name="Pangilinan J."/>
            <person name="Riley R."/>
            <person name="Labutti K."/>
            <person name="Andreopoulos B."/>
            <person name="Lipzen A."/>
            <person name="Chen C."/>
            <person name="Yanf M."/>
            <person name="Daum C."/>
            <person name="Ng V."/>
            <person name="Clum A."/>
            <person name="Steindorff A."/>
            <person name="Ohm R."/>
            <person name="Martin F."/>
            <person name="Silar P."/>
            <person name="Natvig D."/>
            <person name="Lalanne C."/>
            <person name="Gautier V."/>
            <person name="Ament-Velasquez S.L."/>
            <person name="Kruys A."/>
            <person name="Hutchinson M.I."/>
            <person name="Powell A.J."/>
            <person name="Barry K."/>
            <person name="Miller A.N."/>
            <person name="Grigoriev I.V."/>
            <person name="Debuchy R."/>
            <person name="Gladieux P."/>
            <person name="Thoren M.H."/>
            <person name="Johannesson H."/>
        </authorList>
    </citation>
    <scope>NUCLEOTIDE SEQUENCE</scope>
    <source>
        <strain evidence="10">8032-3</strain>
    </source>
</reference>
<accession>A0AAJ0FDB4</accession>
<evidence type="ECO:0000256" key="3">
    <source>
        <dbReference type="ARBA" id="ARBA00022622"/>
    </source>
</evidence>
<evidence type="ECO:0000313" key="11">
    <source>
        <dbReference type="Proteomes" id="UP001244011"/>
    </source>
</evidence>
<evidence type="ECO:0000313" key="10">
    <source>
        <dbReference type="EMBL" id="KAK1763047.1"/>
    </source>
</evidence>